<sequence length="142" mass="16609">MVDATIGASMNEKKEEIENKEVTLKIWDIAGNERYDSLTSIYYRKADAVIICYEVTRRDSFDKAWYWLQEVLKTEKDCKIYLCETKMDLVVENKCCREVDITTTMALAEAYKVLIFKISSKTGENIEQLDRTPSMRRGCYLM</sequence>
<reference evidence="3" key="1">
    <citation type="journal article" date="2021" name="Genome Biol. Evol.">
        <title>A High-Quality Reference Genome for a Parasitic Bivalve with Doubly Uniparental Inheritance (Bivalvia: Unionida).</title>
        <authorList>
            <person name="Smith C.H."/>
        </authorList>
    </citation>
    <scope>NUCLEOTIDE SEQUENCE</scope>
    <source>
        <strain evidence="3">CHS0354</strain>
    </source>
</reference>
<keyword evidence="2" id="KW-0547">Nucleotide-binding</keyword>
<dbReference type="InterPro" id="IPR005225">
    <property type="entry name" value="Small_GTP-bd"/>
</dbReference>
<comment type="caution">
    <text evidence="3">The sequence shown here is derived from an EMBL/GenBank/DDBJ whole genome shotgun (WGS) entry which is preliminary data.</text>
</comment>
<accession>A0AAE0W275</accession>
<evidence type="ECO:0008006" key="5">
    <source>
        <dbReference type="Google" id="ProtNLM"/>
    </source>
</evidence>
<reference evidence="3" key="3">
    <citation type="submission" date="2023-05" db="EMBL/GenBank/DDBJ databases">
        <authorList>
            <person name="Smith C.H."/>
        </authorList>
    </citation>
    <scope>NUCLEOTIDE SEQUENCE</scope>
    <source>
        <strain evidence="3">CHS0354</strain>
        <tissue evidence="3">Mantle</tissue>
    </source>
</reference>
<dbReference type="CDD" id="cd00154">
    <property type="entry name" value="Rab"/>
    <property type="match status" value="1"/>
</dbReference>
<evidence type="ECO:0000313" key="3">
    <source>
        <dbReference type="EMBL" id="KAK3597737.1"/>
    </source>
</evidence>
<evidence type="ECO:0000313" key="4">
    <source>
        <dbReference type="Proteomes" id="UP001195483"/>
    </source>
</evidence>
<evidence type="ECO:0000256" key="1">
    <source>
        <dbReference type="ARBA" id="ARBA00006270"/>
    </source>
</evidence>
<dbReference type="Proteomes" id="UP001195483">
    <property type="component" value="Unassembled WGS sequence"/>
</dbReference>
<keyword evidence="4" id="KW-1185">Reference proteome</keyword>
<evidence type="ECO:0000256" key="2">
    <source>
        <dbReference type="ARBA" id="ARBA00022741"/>
    </source>
</evidence>
<dbReference type="InterPro" id="IPR001806">
    <property type="entry name" value="Small_GTPase"/>
</dbReference>
<dbReference type="GO" id="GO:0003924">
    <property type="term" value="F:GTPase activity"/>
    <property type="evidence" value="ECO:0007669"/>
    <property type="project" value="InterPro"/>
</dbReference>
<dbReference type="Pfam" id="PF00071">
    <property type="entry name" value="Ras"/>
    <property type="match status" value="1"/>
</dbReference>
<dbReference type="PRINTS" id="PR00449">
    <property type="entry name" value="RASTRNSFRMNG"/>
</dbReference>
<dbReference type="SUPFAM" id="SSF52540">
    <property type="entry name" value="P-loop containing nucleoside triphosphate hydrolases"/>
    <property type="match status" value="1"/>
</dbReference>
<dbReference type="PROSITE" id="PS51421">
    <property type="entry name" value="RAS"/>
    <property type="match status" value="1"/>
</dbReference>
<organism evidence="3 4">
    <name type="scientific">Potamilus streckersoni</name>
    <dbReference type="NCBI Taxonomy" id="2493646"/>
    <lineage>
        <taxon>Eukaryota</taxon>
        <taxon>Metazoa</taxon>
        <taxon>Spiralia</taxon>
        <taxon>Lophotrochozoa</taxon>
        <taxon>Mollusca</taxon>
        <taxon>Bivalvia</taxon>
        <taxon>Autobranchia</taxon>
        <taxon>Heteroconchia</taxon>
        <taxon>Palaeoheterodonta</taxon>
        <taxon>Unionida</taxon>
        <taxon>Unionoidea</taxon>
        <taxon>Unionidae</taxon>
        <taxon>Ambleminae</taxon>
        <taxon>Lampsilini</taxon>
        <taxon>Potamilus</taxon>
    </lineage>
</organism>
<dbReference type="AlphaFoldDB" id="A0AAE0W275"/>
<dbReference type="PROSITE" id="PS51419">
    <property type="entry name" value="RAB"/>
    <property type="match status" value="1"/>
</dbReference>
<dbReference type="EMBL" id="JAEAOA010000432">
    <property type="protein sequence ID" value="KAK3597737.1"/>
    <property type="molecule type" value="Genomic_DNA"/>
</dbReference>
<comment type="similarity">
    <text evidence="1">Belongs to the small GTPase superfamily. Rab family.</text>
</comment>
<dbReference type="GO" id="GO:0005525">
    <property type="term" value="F:GTP binding"/>
    <property type="evidence" value="ECO:0007669"/>
    <property type="project" value="InterPro"/>
</dbReference>
<dbReference type="SMART" id="SM00173">
    <property type="entry name" value="RAS"/>
    <property type="match status" value="1"/>
</dbReference>
<dbReference type="NCBIfam" id="TIGR00231">
    <property type="entry name" value="small_GTP"/>
    <property type="match status" value="1"/>
</dbReference>
<name>A0AAE0W275_9BIVA</name>
<dbReference type="FunFam" id="3.40.50.300:FF:001447">
    <property type="entry name" value="Ras-related protein Rab-1B"/>
    <property type="match status" value="1"/>
</dbReference>
<dbReference type="InterPro" id="IPR027417">
    <property type="entry name" value="P-loop_NTPase"/>
</dbReference>
<dbReference type="PANTHER" id="PTHR47978">
    <property type="match status" value="1"/>
</dbReference>
<gene>
    <name evidence="3" type="ORF">CHS0354_006090</name>
</gene>
<dbReference type="Gene3D" id="3.40.50.300">
    <property type="entry name" value="P-loop containing nucleotide triphosphate hydrolases"/>
    <property type="match status" value="1"/>
</dbReference>
<reference evidence="3" key="2">
    <citation type="journal article" date="2021" name="Genome Biol. Evol.">
        <title>Developing a high-quality reference genome for a parasitic bivalve with doubly uniparental inheritance (Bivalvia: Unionida).</title>
        <authorList>
            <person name="Smith C.H."/>
        </authorList>
    </citation>
    <scope>NUCLEOTIDE SEQUENCE</scope>
    <source>
        <strain evidence="3">CHS0354</strain>
        <tissue evidence="3">Mantle</tissue>
    </source>
</reference>
<dbReference type="SMART" id="SM00175">
    <property type="entry name" value="RAB"/>
    <property type="match status" value="1"/>
</dbReference>
<protein>
    <recommendedName>
        <fullName evidence="5">Ras-related protein Rab-24</fullName>
    </recommendedName>
</protein>
<dbReference type="SMART" id="SM00174">
    <property type="entry name" value="RHO"/>
    <property type="match status" value="1"/>
</dbReference>
<proteinExistence type="inferred from homology"/>